<evidence type="ECO:0000313" key="2">
    <source>
        <dbReference type="Proteomes" id="UP001500432"/>
    </source>
</evidence>
<dbReference type="Proteomes" id="UP001500432">
    <property type="component" value="Unassembled WGS sequence"/>
</dbReference>
<proteinExistence type="predicted"/>
<dbReference type="InterPro" id="IPR009078">
    <property type="entry name" value="Ferritin-like_SF"/>
</dbReference>
<dbReference type="InterPro" id="IPR012347">
    <property type="entry name" value="Ferritin-like"/>
</dbReference>
<dbReference type="RefSeq" id="WP_208711731.1">
    <property type="nucleotide sequence ID" value="NZ_BAAAQW010000010.1"/>
</dbReference>
<accession>A0ABN3BZZ5</accession>
<comment type="caution">
    <text evidence="1">The sequence shown here is derived from an EMBL/GenBank/DDBJ whole genome shotgun (WGS) entry which is preliminary data.</text>
</comment>
<reference evidence="1 2" key="1">
    <citation type="journal article" date="2019" name="Int. J. Syst. Evol. Microbiol.">
        <title>The Global Catalogue of Microorganisms (GCM) 10K type strain sequencing project: providing services to taxonomists for standard genome sequencing and annotation.</title>
        <authorList>
            <consortium name="The Broad Institute Genomics Platform"/>
            <consortium name="The Broad Institute Genome Sequencing Center for Infectious Disease"/>
            <person name="Wu L."/>
            <person name="Ma J."/>
        </authorList>
    </citation>
    <scope>NUCLEOTIDE SEQUENCE [LARGE SCALE GENOMIC DNA]</scope>
    <source>
        <strain evidence="1 2">JCM 16034</strain>
    </source>
</reference>
<sequence>MFEHFSEAHELFVYRMGIARGTTRRAIVTLGTLEQHAQRAEVGALMRDLSEEARAHTAALEDLFAELERNVAVPVAHTADGLDKEVHSVVRKTDEGILDLAVLPLALEIQYAAIAAYEPLAVYAREWLEGDVADRLEKCVAEQLSSRNQVLGLMRTVFASGDTVQARPD</sequence>
<dbReference type="EMBL" id="BAAAQW010000010">
    <property type="protein sequence ID" value="GAA2202460.1"/>
    <property type="molecule type" value="Genomic_DNA"/>
</dbReference>
<name>A0ABN3BZZ5_9MICC</name>
<dbReference type="InterPro" id="IPR010287">
    <property type="entry name" value="DUF892_YciF-like"/>
</dbReference>
<evidence type="ECO:0000313" key="1">
    <source>
        <dbReference type="EMBL" id="GAA2202460.1"/>
    </source>
</evidence>
<gene>
    <name evidence="1" type="ORF">GCM10009849_30980</name>
</gene>
<organism evidence="1 2">
    <name type="scientific">Sinomonas flava</name>
    <dbReference type="NCBI Taxonomy" id="496857"/>
    <lineage>
        <taxon>Bacteria</taxon>
        <taxon>Bacillati</taxon>
        <taxon>Actinomycetota</taxon>
        <taxon>Actinomycetes</taxon>
        <taxon>Micrococcales</taxon>
        <taxon>Micrococcaceae</taxon>
        <taxon>Sinomonas</taxon>
    </lineage>
</organism>
<protein>
    <recommendedName>
        <fullName evidence="3">Ferritin-like metal-binding protein YciE</fullName>
    </recommendedName>
</protein>
<dbReference type="Pfam" id="PF05974">
    <property type="entry name" value="DUF892"/>
    <property type="match status" value="1"/>
</dbReference>
<dbReference type="Gene3D" id="1.20.1260.10">
    <property type="match status" value="1"/>
</dbReference>
<keyword evidence="2" id="KW-1185">Reference proteome</keyword>
<evidence type="ECO:0008006" key="3">
    <source>
        <dbReference type="Google" id="ProtNLM"/>
    </source>
</evidence>
<dbReference type="SUPFAM" id="SSF47240">
    <property type="entry name" value="Ferritin-like"/>
    <property type="match status" value="1"/>
</dbReference>